<name>A0A9W9FX43_9EURO</name>
<dbReference type="EMBL" id="JAPQKH010000003">
    <property type="protein sequence ID" value="KAJ5108131.1"/>
    <property type="molecule type" value="Genomic_DNA"/>
</dbReference>
<feature type="signal peptide" evidence="1">
    <location>
        <begin position="1"/>
        <end position="18"/>
    </location>
</feature>
<organism evidence="2 3">
    <name type="scientific">Penicillium angulare</name>
    <dbReference type="NCBI Taxonomy" id="116970"/>
    <lineage>
        <taxon>Eukaryota</taxon>
        <taxon>Fungi</taxon>
        <taxon>Dikarya</taxon>
        <taxon>Ascomycota</taxon>
        <taxon>Pezizomycotina</taxon>
        <taxon>Eurotiomycetes</taxon>
        <taxon>Eurotiomycetidae</taxon>
        <taxon>Eurotiales</taxon>
        <taxon>Aspergillaceae</taxon>
        <taxon>Penicillium</taxon>
    </lineage>
</organism>
<protein>
    <submittedName>
        <fullName evidence="2">Uncharacterized protein</fullName>
    </submittedName>
</protein>
<evidence type="ECO:0000313" key="2">
    <source>
        <dbReference type="EMBL" id="KAJ5108131.1"/>
    </source>
</evidence>
<dbReference type="AlphaFoldDB" id="A0A9W9FX43"/>
<reference evidence="2" key="1">
    <citation type="submission" date="2022-11" db="EMBL/GenBank/DDBJ databases">
        <authorList>
            <person name="Petersen C."/>
        </authorList>
    </citation>
    <scope>NUCLEOTIDE SEQUENCE</scope>
    <source>
        <strain evidence="2">IBT 30069</strain>
    </source>
</reference>
<evidence type="ECO:0000313" key="3">
    <source>
        <dbReference type="Proteomes" id="UP001149165"/>
    </source>
</evidence>
<gene>
    <name evidence="2" type="ORF">N7456_004806</name>
</gene>
<evidence type="ECO:0000256" key="1">
    <source>
        <dbReference type="SAM" id="SignalP"/>
    </source>
</evidence>
<dbReference type="Proteomes" id="UP001149165">
    <property type="component" value="Unassembled WGS sequence"/>
</dbReference>
<keyword evidence="3" id="KW-1185">Reference proteome</keyword>
<reference evidence="2" key="2">
    <citation type="journal article" date="2023" name="IMA Fungus">
        <title>Comparative genomic study of the Penicillium genus elucidates a diverse pangenome and 15 lateral gene transfer events.</title>
        <authorList>
            <person name="Petersen C."/>
            <person name="Sorensen T."/>
            <person name="Nielsen M.R."/>
            <person name="Sondergaard T.E."/>
            <person name="Sorensen J.L."/>
            <person name="Fitzpatrick D.A."/>
            <person name="Frisvad J.C."/>
            <person name="Nielsen K.L."/>
        </authorList>
    </citation>
    <scope>NUCLEOTIDE SEQUENCE</scope>
    <source>
        <strain evidence="2">IBT 30069</strain>
    </source>
</reference>
<accession>A0A9W9FX43</accession>
<keyword evidence="1" id="KW-0732">Signal</keyword>
<comment type="caution">
    <text evidence="2">The sequence shown here is derived from an EMBL/GenBank/DDBJ whole genome shotgun (WGS) entry which is preliminary data.</text>
</comment>
<feature type="chain" id="PRO_5040942113" evidence="1">
    <location>
        <begin position="19"/>
        <end position="247"/>
    </location>
</feature>
<proteinExistence type="predicted"/>
<sequence length="247" mass="27346">MHLFSLIICLLCAPLALSQAVCEGGCSQYDMDSFGRVMCPGTNVFNRLVNQNGNCKRHYELLGGYGCCCDCPAQTQWDYLPCDIKFANSASFSLTINAGLHGTVLTLGSCFSSPEKDRGDSEYCASIGKQAADVANSKYEGVAPFTYVNVEYDSNSKRYVANIYTNIVDLANEGHTTTCACPRPDCWQIISWEKRCTCGYECTTKVRRDYCTDQTAAYQSRCMMVHDNICIGLYPTESNQTMTFTPT</sequence>